<evidence type="ECO:0000256" key="3">
    <source>
        <dbReference type="ARBA" id="ARBA00022741"/>
    </source>
</evidence>
<dbReference type="Pfam" id="PF00501">
    <property type="entry name" value="AMP-binding"/>
    <property type="match status" value="1"/>
</dbReference>
<keyword evidence="2" id="KW-0436">Ligase</keyword>
<keyword evidence="9" id="KW-1185">Reference proteome</keyword>
<feature type="domain" description="AMP-dependent synthetase/ligase" evidence="6">
    <location>
        <begin position="75"/>
        <end position="434"/>
    </location>
</feature>
<dbReference type="FunFam" id="3.30.300.30:FF:000007">
    <property type="entry name" value="4-coumarate--CoA ligase 2"/>
    <property type="match status" value="1"/>
</dbReference>
<protein>
    <recommendedName>
        <fullName evidence="10">4-coumarate--CoA ligase</fullName>
    </recommendedName>
</protein>
<dbReference type="Proteomes" id="UP001293593">
    <property type="component" value="Unassembled WGS sequence"/>
</dbReference>
<evidence type="ECO:0008006" key="10">
    <source>
        <dbReference type="Google" id="ProtNLM"/>
    </source>
</evidence>
<dbReference type="FunFam" id="3.40.50.12780:FF:000003">
    <property type="entry name" value="Long-chain-fatty-acid--CoA ligase FadD"/>
    <property type="match status" value="1"/>
</dbReference>
<dbReference type="InterPro" id="IPR045851">
    <property type="entry name" value="AMP-bd_C_sf"/>
</dbReference>
<evidence type="ECO:0000256" key="2">
    <source>
        <dbReference type="ARBA" id="ARBA00022598"/>
    </source>
</evidence>
<evidence type="ECO:0000313" key="9">
    <source>
        <dbReference type="Proteomes" id="UP001293593"/>
    </source>
</evidence>
<evidence type="ECO:0000256" key="4">
    <source>
        <dbReference type="ARBA" id="ARBA00022840"/>
    </source>
</evidence>
<comment type="similarity">
    <text evidence="1">Belongs to the ATP-dependent AMP-binding enzyme family.</text>
</comment>
<dbReference type="GO" id="GO:0005524">
    <property type="term" value="F:ATP binding"/>
    <property type="evidence" value="ECO:0007669"/>
    <property type="project" value="UniProtKB-KW"/>
</dbReference>
<gene>
    <name evidence="8" type="ORF">QN277_011352</name>
</gene>
<accession>A0AAE1MY93</accession>
<dbReference type="InterPro" id="IPR000873">
    <property type="entry name" value="AMP-dep_synth/lig_dom"/>
</dbReference>
<sequence length="578" mass="62690">MSSSSVEEVAWSSTIEEEPRKPLALFDERSGFDSRTGVYHALAKLSAKHEIPTSSDLDVASVVLSHFPHAHQLAAKKPAFIDSSTNQTISYGELQSSIHYLASGLYHGIGIRKGDVVFVLSPNSIQYPMICLAVLSIGAILTTANPLNTASEIAKQVKDSCAKLAISAPEEMKKLVPTGVPIILTTRQPDGEMVSVEELIEGCSDNYPEELPKVHFSQSDTAAILYSSGTTGISKGVVLTHANIISVISLLTWSLDVSSSQNDVFLGFIPIFHVYGLVFFGLGLLCRGITSVIMQKFDFKEMLFAIQKYKVNNLPAVPPVVLALVKYGTKSGVDLSSLRRVGTGAAALSKELNGEFRKMFPWVELRQGYGLTESCAAATFSVFDKDAKARPGSCGRLVPTFCARVVDVETGKSLPPRKEGELWLKGPAIMKEYLGNKEATCATLDSEGWMKTGDLAYVDEDGFVHVLERIKELIKHNGYQVAPAELEAVLISHPNIVDAAVIPVEDVETGQIPMAYVVKAAGSEITEDQVIQFVAGLVAPYKKIRLVRFIDAIPRSAAGKILRKDLIAHNKVKLVSKL</sequence>
<keyword evidence="5" id="KW-1133">Transmembrane helix</keyword>
<evidence type="ECO:0000259" key="6">
    <source>
        <dbReference type="Pfam" id="PF00501"/>
    </source>
</evidence>
<feature type="domain" description="AMP-binding enzyme C-terminal" evidence="7">
    <location>
        <begin position="485"/>
        <end position="560"/>
    </location>
</feature>
<keyword evidence="3" id="KW-0547">Nucleotide-binding</keyword>
<evidence type="ECO:0000259" key="7">
    <source>
        <dbReference type="Pfam" id="PF13193"/>
    </source>
</evidence>
<dbReference type="PANTHER" id="PTHR24096:SF337">
    <property type="entry name" value="4-COUMARATE--COA LIGASE"/>
    <property type="match status" value="1"/>
</dbReference>
<reference evidence="8" key="1">
    <citation type="submission" date="2023-10" db="EMBL/GenBank/DDBJ databases">
        <title>Chromosome-level genome of the transformable northern wattle, Acacia crassicarpa.</title>
        <authorList>
            <person name="Massaro I."/>
            <person name="Sinha N.R."/>
            <person name="Poethig S."/>
            <person name="Leichty A.R."/>
        </authorList>
    </citation>
    <scope>NUCLEOTIDE SEQUENCE</scope>
    <source>
        <strain evidence="8">Acra3RX</strain>
        <tissue evidence="8">Leaf</tissue>
    </source>
</reference>
<comment type="caution">
    <text evidence="8">The sequence shown here is derived from an EMBL/GenBank/DDBJ whole genome shotgun (WGS) entry which is preliminary data.</text>
</comment>
<dbReference type="SUPFAM" id="SSF56801">
    <property type="entry name" value="Acetyl-CoA synthetase-like"/>
    <property type="match status" value="1"/>
</dbReference>
<dbReference type="InterPro" id="IPR042099">
    <property type="entry name" value="ANL_N_sf"/>
</dbReference>
<feature type="transmembrane region" description="Helical" evidence="5">
    <location>
        <begin position="264"/>
        <end position="286"/>
    </location>
</feature>
<name>A0AAE1MY93_9FABA</name>
<dbReference type="PANTHER" id="PTHR24096">
    <property type="entry name" value="LONG-CHAIN-FATTY-ACID--COA LIGASE"/>
    <property type="match status" value="1"/>
</dbReference>
<keyword evidence="4" id="KW-0067">ATP-binding</keyword>
<proteinExistence type="inferred from homology"/>
<keyword evidence="5" id="KW-0472">Membrane</keyword>
<dbReference type="CDD" id="cd05904">
    <property type="entry name" value="4CL"/>
    <property type="match status" value="1"/>
</dbReference>
<dbReference type="PROSITE" id="PS00455">
    <property type="entry name" value="AMP_BINDING"/>
    <property type="match status" value="1"/>
</dbReference>
<dbReference type="Pfam" id="PF13193">
    <property type="entry name" value="AMP-binding_C"/>
    <property type="match status" value="1"/>
</dbReference>
<dbReference type="Gene3D" id="3.40.50.12780">
    <property type="entry name" value="N-terminal domain of ligase-like"/>
    <property type="match status" value="1"/>
</dbReference>
<dbReference type="AlphaFoldDB" id="A0AAE1MY93"/>
<dbReference type="InterPro" id="IPR025110">
    <property type="entry name" value="AMP-bd_C"/>
</dbReference>
<dbReference type="EMBL" id="JAWXYG010000002">
    <property type="protein sequence ID" value="KAK4279600.1"/>
    <property type="molecule type" value="Genomic_DNA"/>
</dbReference>
<dbReference type="GO" id="GO:0016405">
    <property type="term" value="F:CoA-ligase activity"/>
    <property type="evidence" value="ECO:0007669"/>
    <property type="project" value="TreeGrafter"/>
</dbReference>
<keyword evidence="5" id="KW-0812">Transmembrane</keyword>
<evidence type="ECO:0000256" key="5">
    <source>
        <dbReference type="SAM" id="Phobius"/>
    </source>
</evidence>
<organism evidence="8 9">
    <name type="scientific">Acacia crassicarpa</name>
    <name type="common">northern wattle</name>
    <dbReference type="NCBI Taxonomy" id="499986"/>
    <lineage>
        <taxon>Eukaryota</taxon>
        <taxon>Viridiplantae</taxon>
        <taxon>Streptophyta</taxon>
        <taxon>Embryophyta</taxon>
        <taxon>Tracheophyta</taxon>
        <taxon>Spermatophyta</taxon>
        <taxon>Magnoliopsida</taxon>
        <taxon>eudicotyledons</taxon>
        <taxon>Gunneridae</taxon>
        <taxon>Pentapetalae</taxon>
        <taxon>rosids</taxon>
        <taxon>fabids</taxon>
        <taxon>Fabales</taxon>
        <taxon>Fabaceae</taxon>
        <taxon>Caesalpinioideae</taxon>
        <taxon>mimosoid clade</taxon>
        <taxon>Acacieae</taxon>
        <taxon>Acacia</taxon>
    </lineage>
</organism>
<dbReference type="InterPro" id="IPR020845">
    <property type="entry name" value="AMP-binding_CS"/>
</dbReference>
<evidence type="ECO:0000313" key="8">
    <source>
        <dbReference type="EMBL" id="KAK4279600.1"/>
    </source>
</evidence>
<dbReference type="Gene3D" id="3.30.300.30">
    <property type="match status" value="1"/>
</dbReference>
<evidence type="ECO:0000256" key="1">
    <source>
        <dbReference type="ARBA" id="ARBA00006432"/>
    </source>
</evidence>